<comment type="pathway">
    <text evidence="2">Protein modification; protein glycosylation.</text>
</comment>
<keyword evidence="7" id="KW-0735">Signal-anchor</keyword>
<evidence type="ECO:0000313" key="15">
    <source>
        <dbReference type="EMBL" id="KAK2149712.1"/>
    </source>
</evidence>
<dbReference type="EC" id="2.4.1.-" evidence="12"/>
<dbReference type="Gene3D" id="3.40.50.11660">
    <property type="entry name" value="Glycosyl transferase family 10, C-terminal domain"/>
    <property type="match status" value="1"/>
</dbReference>
<keyword evidence="6 12" id="KW-0812">Transmembrane</keyword>
<dbReference type="Proteomes" id="UP001208570">
    <property type="component" value="Unassembled WGS sequence"/>
</dbReference>
<feature type="domain" description="Fucosyltransferase C-terminal" evidence="13">
    <location>
        <begin position="222"/>
        <end position="385"/>
    </location>
</feature>
<dbReference type="FunFam" id="3.40.50.11660:FF:000004">
    <property type="entry name" value="Glycoprotein 3-alpha-L-fucosyltransferase A"/>
    <property type="match status" value="1"/>
</dbReference>
<sequence length="415" mass="48493">MCGYQVVRFSKTRFFLATTALIMFSCFSYLLYTNPVERHADINFGDKTTPTADDNFNLTGSVNRDDENNPGSGDHLERSNASFLGESLRSTENNKTELIVVVCPSGKDCDTSFAGKPETFSACEWSDCEISIDQSRIPEATVVVFKYEDPYPEWPKVRFPNQTYIHMMCERPCRELWWVAKYDDRINLTWNYRYDADIPYHVSVIEKDNPDEGRYVPRIPLANKTKSVAWAVSHCNAESKRDIYVAELSKYIDVDIYGKCGTLECSKALTQDCADEWEKHYKFYLAFENGVCKDYVTEKLFRTLSREMIPVVLGGADYNVASPPHSNINVKDYKSPKELASFLHQLGQNEDEYYEYFQWKQRYRYILPINENCKLCEIAHNMEKWARPAYHNYYQWYSFVCHNDLVDEMRKEGNW</sequence>
<evidence type="ECO:0000256" key="6">
    <source>
        <dbReference type="ARBA" id="ARBA00022692"/>
    </source>
</evidence>
<comment type="subcellular location">
    <subcellularLocation>
        <location evidence="1">Golgi apparatus membrane</location>
        <topology evidence="1">Single-pass type II membrane protein</topology>
    </subcellularLocation>
    <subcellularLocation>
        <location evidence="12">Golgi apparatus</location>
        <location evidence="12">Golgi stack membrane</location>
        <topology evidence="12">Single-pass type II membrane protein</topology>
    </subcellularLocation>
</comment>
<dbReference type="Pfam" id="PF00852">
    <property type="entry name" value="Glyco_transf_10"/>
    <property type="match status" value="1"/>
</dbReference>
<evidence type="ECO:0000256" key="9">
    <source>
        <dbReference type="ARBA" id="ARBA00023034"/>
    </source>
</evidence>
<keyword evidence="4 12" id="KW-0328">Glycosyltransferase</keyword>
<protein>
    <recommendedName>
        <fullName evidence="12">Fucosyltransferase</fullName>
        <ecNumber evidence="12">2.4.1.-</ecNumber>
    </recommendedName>
</protein>
<proteinExistence type="inferred from homology"/>
<feature type="domain" description="Fucosyltransferase N-terminal" evidence="14">
    <location>
        <begin position="116"/>
        <end position="200"/>
    </location>
</feature>
<dbReference type="PANTHER" id="PTHR48438">
    <property type="entry name" value="ALPHA-(1,3)-FUCOSYLTRANSFERASE C-RELATED"/>
    <property type="match status" value="1"/>
</dbReference>
<evidence type="ECO:0000256" key="11">
    <source>
        <dbReference type="ARBA" id="ARBA00023180"/>
    </source>
</evidence>
<evidence type="ECO:0000256" key="5">
    <source>
        <dbReference type="ARBA" id="ARBA00022679"/>
    </source>
</evidence>
<dbReference type="InterPro" id="IPR031481">
    <property type="entry name" value="Glyco_tran_10_N"/>
</dbReference>
<dbReference type="GO" id="GO:0000139">
    <property type="term" value="C:Golgi membrane"/>
    <property type="evidence" value="ECO:0007669"/>
    <property type="project" value="UniProtKB-SubCell"/>
</dbReference>
<dbReference type="GO" id="GO:0008417">
    <property type="term" value="F:fucosyltransferase activity"/>
    <property type="evidence" value="ECO:0007669"/>
    <property type="project" value="InterPro"/>
</dbReference>
<dbReference type="SUPFAM" id="SSF53756">
    <property type="entry name" value="UDP-Glycosyltransferase/glycogen phosphorylase"/>
    <property type="match status" value="1"/>
</dbReference>
<evidence type="ECO:0000256" key="10">
    <source>
        <dbReference type="ARBA" id="ARBA00023136"/>
    </source>
</evidence>
<organism evidence="15 16">
    <name type="scientific">Paralvinella palmiformis</name>
    <dbReference type="NCBI Taxonomy" id="53620"/>
    <lineage>
        <taxon>Eukaryota</taxon>
        <taxon>Metazoa</taxon>
        <taxon>Spiralia</taxon>
        <taxon>Lophotrochozoa</taxon>
        <taxon>Annelida</taxon>
        <taxon>Polychaeta</taxon>
        <taxon>Sedentaria</taxon>
        <taxon>Canalipalpata</taxon>
        <taxon>Terebellida</taxon>
        <taxon>Terebelliformia</taxon>
        <taxon>Alvinellidae</taxon>
        <taxon>Paralvinella</taxon>
    </lineage>
</organism>
<gene>
    <name evidence="15" type="ORF">LSH36_440g00003</name>
</gene>
<keyword evidence="16" id="KW-1185">Reference proteome</keyword>
<dbReference type="InterPro" id="IPR038577">
    <property type="entry name" value="GT10-like_C_sf"/>
</dbReference>
<evidence type="ECO:0000259" key="14">
    <source>
        <dbReference type="Pfam" id="PF17039"/>
    </source>
</evidence>
<keyword evidence="8 12" id="KW-1133">Transmembrane helix</keyword>
<dbReference type="PANTHER" id="PTHR48438:SF1">
    <property type="entry name" value="ALPHA-(1,3)-FUCOSYLTRANSFERASE C-RELATED"/>
    <property type="match status" value="1"/>
</dbReference>
<evidence type="ECO:0000256" key="3">
    <source>
        <dbReference type="ARBA" id="ARBA00008919"/>
    </source>
</evidence>
<reference evidence="15" key="1">
    <citation type="journal article" date="2023" name="Mol. Biol. Evol.">
        <title>Third-Generation Sequencing Reveals the Adaptive Role of the Epigenome in Three Deep-Sea Polychaetes.</title>
        <authorList>
            <person name="Perez M."/>
            <person name="Aroh O."/>
            <person name="Sun Y."/>
            <person name="Lan Y."/>
            <person name="Juniper S.K."/>
            <person name="Young C.R."/>
            <person name="Angers B."/>
            <person name="Qian P.Y."/>
        </authorList>
    </citation>
    <scope>NUCLEOTIDE SEQUENCE</scope>
    <source>
        <strain evidence="15">P08H-3</strain>
    </source>
</reference>
<keyword evidence="10 12" id="KW-0472">Membrane</keyword>
<evidence type="ECO:0000256" key="4">
    <source>
        <dbReference type="ARBA" id="ARBA00022676"/>
    </source>
</evidence>
<name>A0AAD9JAP1_9ANNE</name>
<evidence type="ECO:0000256" key="8">
    <source>
        <dbReference type="ARBA" id="ARBA00022989"/>
    </source>
</evidence>
<feature type="transmembrane region" description="Helical" evidence="12">
    <location>
        <begin position="12"/>
        <end position="32"/>
    </location>
</feature>
<dbReference type="InterPro" id="IPR001503">
    <property type="entry name" value="Glyco_trans_10"/>
</dbReference>
<evidence type="ECO:0000256" key="2">
    <source>
        <dbReference type="ARBA" id="ARBA00004922"/>
    </source>
</evidence>
<evidence type="ECO:0000313" key="16">
    <source>
        <dbReference type="Proteomes" id="UP001208570"/>
    </source>
</evidence>
<evidence type="ECO:0000256" key="7">
    <source>
        <dbReference type="ARBA" id="ARBA00022968"/>
    </source>
</evidence>
<dbReference type="AlphaFoldDB" id="A0AAD9JAP1"/>
<accession>A0AAD9JAP1</accession>
<evidence type="ECO:0000256" key="12">
    <source>
        <dbReference type="RuleBase" id="RU003832"/>
    </source>
</evidence>
<comment type="caution">
    <text evidence="15">The sequence shown here is derived from an EMBL/GenBank/DDBJ whole genome shotgun (WGS) entry which is preliminary data.</text>
</comment>
<dbReference type="Pfam" id="PF17039">
    <property type="entry name" value="Glyco_tran_10_N"/>
    <property type="match status" value="1"/>
</dbReference>
<keyword evidence="5 12" id="KW-0808">Transferase</keyword>
<evidence type="ECO:0000256" key="1">
    <source>
        <dbReference type="ARBA" id="ARBA00004323"/>
    </source>
</evidence>
<dbReference type="EMBL" id="JAODUP010000440">
    <property type="protein sequence ID" value="KAK2149712.1"/>
    <property type="molecule type" value="Genomic_DNA"/>
</dbReference>
<keyword evidence="9 12" id="KW-0333">Golgi apparatus</keyword>
<keyword evidence="11" id="KW-0325">Glycoprotein</keyword>
<comment type="similarity">
    <text evidence="3 12">Belongs to the glycosyltransferase 10 family.</text>
</comment>
<dbReference type="GO" id="GO:0032580">
    <property type="term" value="C:Golgi cisterna membrane"/>
    <property type="evidence" value="ECO:0007669"/>
    <property type="project" value="UniProtKB-SubCell"/>
</dbReference>
<dbReference type="InterPro" id="IPR055270">
    <property type="entry name" value="Glyco_tran_10_C"/>
</dbReference>
<evidence type="ECO:0000259" key="13">
    <source>
        <dbReference type="Pfam" id="PF00852"/>
    </source>
</evidence>